<dbReference type="Pfam" id="PF07729">
    <property type="entry name" value="FCD"/>
    <property type="match status" value="1"/>
</dbReference>
<dbReference type="PANTHER" id="PTHR43537">
    <property type="entry name" value="TRANSCRIPTIONAL REGULATOR, GNTR FAMILY"/>
    <property type="match status" value="1"/>
</dbReference>
<dbReference type="SMART" id="SM00895">
    <property type="entry name" value="FCD"/>
    <property type="match status" value="1"/>
</dbReference>
<dbReference type="Gene3D" id="1.20.120.530">
    <property type="entry name" value="GntR ligand-binding domain-like"/>
    <property type="match status" value="1"/>
</dbReference>
<proteinExistence type="predicted"/>
<dbReference type="InterPro" id="IPR036388">
    <property type="entry name" value="WH-like_DNA-bd_sf"/>
</dbReference>
<accession>A0ABT6GEA8</accession>
<evidence type="ECO:0000256" key="3">
    <source>
        <dbReference type="ARBA" id="ARBA00023163"/>
    </source>
</evidence>
<dbReference type="PRINTS" id="PR00035">
    <property type="entry name" value="HTHGNTR"/>
</dbReference>
<feature type="domain" description="HTH gntR-type" evidence="4">
    <location>
        <begin position="1"/>
        <end position="67"/>
    </location>
</feature>
<keyword evidence="3" id="KW-0804">Transcription</keyword>
<gene>
    <name evidence="5" type="ORF">P7680_15480</name>
</gene>
<dbReference type="SUPFAM" id="SSF46785">
    <property type="entry name" value="Winged helix' DNA-binding domain"/>
    <property type="match status" value="1"/>
</dbReference>
<evidence type="ECO:0000313" key="6">
    <source>
        <dbReference type="Proteomes" id="UP001529180"/>
    </source>
</evidence>
<dbReference type="RefSeq" id="WP_114102152.1">
    <property type="nucleotide sequence ID" value="NZ_JARSBO010000008.1"/>
</dbReference>
<dbReference type="SMART" id="SM00345">
    <property type="entry name" value="HTH_GNTR"/>
    <property type="match status" value="1"/>
</dbReference>
<dbReference type="EMBL" id="JARSBO010000008">
    <property type="protein sequence ID" value="MDG4720403.1"/>
    <property type="molecule type" value="Genomic_DNA"/>
</dbReference>
<keyword evidence="1" id="KW-0805">Transcription regulation</keyword>
<sequence>MADDVSQKLSRMILEGDLAAGEQLPTEQSLAESFGVARTVVREAVSRLKHDGLVDSRQGVGAFVAEPSARSAFRISPACFEKRQKLLEILQLRTGITSEAAGLAALHRSDADVDFMSQSYREMESSLLKGDEGTEKHLLAERAFYQRIAEASGNQYIKEFLSMLDTRIDLELRSVAIKNARVTEWSSEVLTEHMAVLDAIRQQDENAASQAVRYHYTLAAQRLADRADLADT</sequence>
<organism evidence="5 6">
    <name type="scientific">Thalassospira aquimaris</name>
    <dbReference type="NCBI Taxonomy" id="3037796"/>
    <lineage>
        <taxon>Bacteria</taxon>
        <taxon>Pseudomonadati</taxon>
        <taxon>Pseudomonadota</taxon>
        <taxon>Alphaproteobacteria</taxon>
        <taxon>Rhodospirillales</taxon>
        <taxon>Thalassospiraceae</taxon>
        <taxon>Thalassospira</taxon>
    </lineage>
</organism>
<evidence type="ECO:0000256" key="2">
    <source>
        <dbReference type="ARBA" id="ARBA00023125"/>
    </source>
</evidence>
<reference evidence="5 6" key="1">
    <citation type="submission" date="2023-03" db="EMBL/GenBank/DDBJ databases">
        <title>Strain FZY0004 represents a novel species in the genus Thalassospira isolated from seawater.</title>
        <authorList>
            <person name="Fu Z.-Y."/>
        </authorList>
    </citation>
    <scope>NUCLEOTIDE SEQUENCE [LARGE SCALE GENOMIC DNA]</scope>
    <source>
        <strain evidence="5 6">FZY0004</strain>
    </source>
</reference>
<dbReference type="InterPro" id="IPR036390">
    <property type="entry name" value="WH_DNA-bd_sf"/>
</dbReference>
<evidence type="ECO:0000256" key="1">
    <source>
        <dbReference type="ARBA" id="ARBA00023015"/>
    </source>
</evidence>
<comment type="caution">
    <text evidence="5">The sequence shown here is derived from an EMBL/GenBank/DDBJ whole genome shotgun (WGS) entry which is preliminary data.</text>
</comment>
<evidence type="ECO:0000313" key="5">
    <source>
        <dbReference type="EMBL" id="MDG4720403.1"/>
    </source>
</evidence>
<name>A0ABT6GEA8_9PROT</name>
<evidence type="ECO:0000259" key="4">
    <source>
        <dbReference type="PROSITE" id="PS50949"/>
    </source>
</evidence>
<keyword evidence="6" id="KW-1185">Reference proteome</keyword>
<dbReference type="SUPFAM" id="SSF48008">
    <property type="entry name" value="GntR ligand-binding domain-like"/>
    <property type="match status" value="1"/>
</dbReference>
<dbReference type="CDD" id="cd07377">
    <property type="entry name" value="WHTH_GntR"/>
    <property type="match status" value="1"/>
</dbReference>
<keyword evidence="2" id="KW-0238">DNA-binding</keyword>
<dbReference type="InterPro" id="IPR011711">
    <property type="entry name" value="GntR_C"/>
</dbReference>
<protein>
    <submittedName>
        <fullName evidence="5">FadR/GntR family transcriptional regulator</fullName>
    </submittedName>
</protein>
<dbReference type="Pfam" id="PF00392">
    <property type="entry name" value="GntR"/>
    <property type="match status" value="1"/>
</dbReference>
<dbReference type="InterPro" id="IPR008920">
    <property type="entry name" value="TF_FadR/GntR_C"/>
</dbReference>
<dbReference type="PROSITE" id="PS50949">
    <property type="entry name" value="HTH_GNTR"/>
    <property type="match status" value="1"/>
</dbReference>
<dbReference type="Proteomes" id="UP001529180">
    <property type="component" value="Unassembled WGS sequence"/>
</dbReference>
<dbReference type="PANTHER" id="PTHR43537:SF5">
    <property type="entry name" value="UXU OPERON TRANSCRIPTIONAL REGULATOR"/>
    <property type="match status" value="1"/>
</dbReference>
<dbReference type="Gene3D" id="1.10.10.10">
    <property type="entry name" value="Winged helix-like DNA-binding domain superfamily/Winged helix DNA-binding domain"/>
    <property type="match status" value="1"/>
</dbReference>
<dbReference type="InterPro" id="IPR000524">
    <property type="entry name" value="Tscrpt_reg_HTH_GntR"/>
</dbReference>